<feature type="region of interest" description="Disordered" evidence="1">
    <location>
        <begin position="1"/>
        <end position="46"/>
    </location>
</feature>
<protein>
    <submittedName>
        <fullName evidence="2">Uncharacterized protein</fullName>
    </submittedName>
</protein>
<feature type="compositionally biased region" description="Basic and acidic residues" evidence="1">
    <location>
        <begin position="1"/>
        <end position="16"/>
    </location>
</feature>
<feature type="region of interest" description="Disordered" evidence="1">
    <location>
        <begin position="63"/>
        <end position="100"/>
    </location>
</feature>
<keyword evidence="3" id="KW-1185">Reference proteome</keyword>
<feature type="compositionally biased region" description="Basic and acidic residues" evidence="1">
    <location>
        <begin position="91"/>
        <end position="100"/>
    </location>
</feature>
<comment type="caution">
    <text evidence="2">The sequence shown here is derived from an EMBL/GenBank/DDBJ whole genome shotgun (WGS) entry which is preliminary data.</text>
</comment>
<dbReference type="Proteomes" id="UP000250321">
    <property type="component" value="Unassembled WGS sequence"/>
</dbReference>
<reference evidence="2 3" key="1">
    <citation type="submission" date="2018-02" db="EMBL/GenBank/DDBJ databases">
        <title>Draft genome of wild Prunus yedoensis var. nudiflora.</title>
        <authorList>
            <person name="Baek S."/>
            <person name="Kim J.-H."/>
            <person name="Choi K."/>
            <person name="Kim G.-B."/>
            <person name="Cho A."/>
            <person name="Jang H."/>
            <person name="Shin C.-H."/>
            <person name="Yu H.-J."/>
            <person name="Mun J.-H."/>
        </authorList>
    </citation>
    <scope>NUCLEOTIDE SEQUENCE [LARGE SCALE GENOMIC DNA]</scope>
    <source>
        <strain evidence="3">cv. Jeju island</strain>
        <tissue evidence="2">Leaf</tissue>
    </source>
</reference>
<sequence length="137" mass="15798">MAEIVKETQRNKERSGEIPSQAEELKDYPSMLSRQNLQQEEEEEDSLSIIGDEWIKIGDEYFKNPVSTTPPPDLRDIKEFATDPLFQSRQNDNRGKRKVEEAATTNFVPGSLTATRYRVLNVEQKYVKLDDLFSSGR</sequence>
<evidence type="ECO:0000313" key="3">
    <source>
        <dbReference type="Proteomes" id="UP000250321"/>
    </source>
</evidence>
<proteinExistence type="predicted"/>
<dbReference type="EMBL" id="PJQY01001245">
    <property type="protein sequence ID" value="PQQ04369.1"/>
    <property type="molecule type" value="Genomic_DNA"/>
</dbReference>
<dbReference type="OrthoDB" id="10300307at2759"/>
<evidence type="ECO:0000256" key="1">
    <source>
        <dbReference type="SAM" id="MobiDB-lite"/>
    </source>
</evidence>
<name>A0A314YGZ6_PRUYE</name>
<evidence type="ECO:0000313" key="2">
    <source>
        <dbReference type="EMBL" id="PQQ04369.1"/>
    </source>
</evidence>
<organism evidence="2 3">
    <name type="scientific">Prunus yedoensis var. nudiflora</name>
    <dbReference type="NCBI Taxonomy" id="2094558"/>
    <lineage>
        <taxon>Eukaryota</taxon>
        <taxon>Viridiplantae</taxon>
        <taxon>Streptophyta</taxon>
        <taxon>Embryophyta</taxon>
        <taxon>Tracheophyta</taxon>
        <taxon>Spermatophyta</taxon>
        <taxon>Magnoliopsida</taxon>
        <taxon>eudicotyledons</taxon>
        <taxon>Gunneridae</taxon>
        <taxon>Pentapetalae</taxon>
        <taxon>rosids</taxon>
        <taxon>fabids</taxon>
        <taxon>Rosales</taxon>
        <taxon>Rosaceae</taxon>
        <taxon>Amygdaloideae</taxon>
        <taxon>Amygdaleae</taxon>
        <taxon>Prunus</taxon>
    </lineage>
</organism>
<dbReference type="AlphaFoldDB" id="A0A314YGZ6"/>
<gene>
    <name evidence="2" type="ORF">Pyn_15996</name>
</gene>
<accession>A0A314YGZ6</accession>